<sequence length="248" mass="27359">MQRYFLKQTLEVNQQIELEQSVAKHWIRVMRATVGAEAELVDQNGQLFLGKLQSEETASVKIVQQLESHSELPVDVTLIMGLPKQDKAEWIVQKATELGATRLIFFQADWSVAQWKSNRVANKLERLAKIATGAAEQSHRTRVPEVTFEKKLETILNAYSGKLLVAYEESAKAGEKSALVTELNDLQNGDQLAVVTGPEGGISPAEIELLEGFNGTKVGLGPRIMRTETAPLYFLSAVSVITELGAQI</sequence>
<dbReference type="InterPro" id="IPR046886">
    <property type="entry name" value="RsmE_MTase_dom"/>
</dbReference>
<dbReference type="PIRSF" id="PIRSF015601">
    <property type="entry name" value="MTase_slr0722"/>
    <property type="match status" value="1"/>
</dbReference>
<organism evidence="15 16">
    <name type="scientific">Secundilactobacillus oryzae JCM 18671</name>
    <dbReference type="NCBI Taxonomy" id="1291743"/>
    <lineage>
        <taxon>Bacteria</taxon>
        <taxon>Bacillati</taxon>
        <taxon>Bacillota</taxon>
        <taxon>Bacilli</taxon>
        <taxon>Lactobacillales</taxon>
        <taxon>Lactobacillaceae</taxon>
        <taxon>Secundilactobacillus</taxon>
    </lineage>
</organism>
<dbReference type="PANTHER" id="PTHR30027:SF3">
    <property type="entry name" value="16S RRNA (URACIL(1498)-N(3))-METHYLTRANSFERASE"/>
    <property type="match status" value="1"/>
</dbReference>
<dbReference type="eggNOG" id="COG1385">
    <property type="taxonomic scope" value="Bacteria"/>
</dbReference>
<comment type="caution">
    <text evidence="15">The sequence shown here is derived from an EMBL/GenBank/DDBJ whole genome shotgun (WGS) entry which is preliminary data.</text>
</comment>
<comment type="catalytic activity">
    <reaction evidence="11 12">
        <text>uridine(1498) in 16S rRNA + S-adenosyl-L-methionine = N(3)-methyluridine(1498) in 16S rRNA + S-adenosyl-L-homocysteine + H(+)</text>
        <dbReference type="Rhea" id="RHEA:42920"/>
        <dbReference type="Rhea" id="RHEA-COMP:10283"/>
        <dbReference type="Rhea" id="RHEA-COMP:10284"/>
        <dbReference type="ChEBI" id="CHEBI:15378"/>
        <dbReference type="ChEBI" id="CHEBI:57856"/>
        <dbReference type="ChEBI" id="CHEBI:59789"/>
        <dbReference type="ChEBI" id="CHEBI:65315"/>
        <dbReference type="ChEBI" id="CHEBI:74502"/>
        <dbReference type="EC" id="2.1.1.193"/>
    </reaction>
</comment>
<protein>
    <recommendedName>
        <fullName evidence="4 12">Ribosomal RNA small subunit methyltransferase E</fullName>
        <ecNumber evidence="3 12">2.1.1.193</ecNumber>
    </recommendedName>
</protein>
<dbReference type="InterPro" id="IPR029028">
    <property type="entry name" value="Alpha/beta_knot_MTases"/>
</dbReference>
<dbReference type="CDD" id="cd18084">
    <property type="entry name" value="RsmE-like"/>
    <property type="match status" value="1"/>
</dbReference>
<dbReference type="InterPro" id="IPR006700">
    <property type="entry name" value="RsmE"/>
</dbReference>
<evidence type="ECO:0000259" key="14">
    <source>
        <dbReference type="Pfam" id="PF20260"/>
    </source>
</evidence>
<evidence type="ECO:0000256" key="1">
    <source>
        <dbReference type="ARBA" id="ARBA00004496"/>
    </source>
</evidence>
<dbReference type="InterPro" id="IPR029026">
    <property type="entry name" value="tRNA_m1G_MTases_N"/>
</dbReference>
<dbReference type="RefSeq" id="WP_034526766.1">
    <property type="nucleotide sequence ID" value="NZ_BBJM01000006.1"/>
</dbReference>
<reference evidence="15" key="1">
    <citation type="journal article" date="2014" name="Genome Announc.">
        <title>Draft Genome Sequence of Lactobacillus oryzae Strain SG293T.</title>
        <authorList>
            <person name="Tanizawa Y."/>
            <person name="Fujisawa T."/>
            <person name="Mochizuki T."/>
            <person name="Kaminuma E."/>
            <person name="Nakamura Y."/>
            <person name="Tohno M."/>
        </authorList>
    </citation>
    <scope>NUCLEOTIDE SEQUENCE [LARGE SCALE GENOMIC DNA]</scope>
    <source>
        <strain evidence="15">SG293</strain>
    </source>
</reference>
<proteinExistence type="inferred from homology"/>
<dbReference type="Gene3D" id="3.40.1280.10">
    <property type="match status" value="1"/>
</dbReference>
<name>A0A081BHE1_9LACO</name>
<evidence type="ECO:0000256" key="10">
    <source>
        <dbReference type="ARBA" id="ARBA00025699"/>
    </source>
</evidence>
<dbReference type="AlphaFoldDB" id="A0A081BHE1"/>
<evidence type="ECO:0000256" key="4">
    <source>
        <dbReference type="ARBA" id="ARBA00013673"/>
    </source>
</evidence>
<dbReference type="GO" id="GO:0070042">
    <property type="term" value="F:rRNA (uridine-N3-)-methyltransferase activity"/>
    <property type="evidence" value="ECO:0007669"/>
    <property type="project" value="TreeGrafter"/>
</dbReference>
<evidence type="ECO:0000313" key="16">
    <source>
        <dbReference type="Proteomes" id="UP000028700"/>
    </source>
</evidence>
<keyword evidence="6 12" id="KW-0698">rRNA processing</keyword>
<dbReference type="NCBIfam" id="NF008691">
    <property type="entry name" value="PRK11713.1-4"/>
    <property type="match status" value="1"/>
</dbReference>
<dbReference type="SUPFAM" id="SSF75217">
    <property type="entry name" value="alpha/beta knot"/>
    <property type="match status" value="1"/>
</dbReference>
<keyword evidence="9 12" id="KW-0949">S-adenosyl-L-methionine</keyword>
<dbReference type="Pfam" id="PF20260">
    <property type="entry name" value="PUA_4"/>
    <property type="match status" value="1"/>
</dbReference>
<comment type="subcellular location">
    <subcellularLocation>
        <location evidence="1 12">Cytoplasm</location>
    </subcellularLocation>
</comment>
<evidence type="ECO:0000256" key="5">
    <source>
        <dbReference type="ARBA" id="ARBA00022490"/>
    </source>
</evidence>
<dbReference type="InterPro" id="IPR015947">
    <property type="entry name" value="PUA-like_sf"/>
</dbReference>
<keyword evidence="16" id="KW-1185">Reference proteome</keyword>
<evidence type="ECO:0000256" key="11">
    <source>
        <dbReference type="ARBA" id="ARBA00047944"/>
    </source>
</evidence>
<dbReference type="NCBIfam" id="TIGR00046">
    <property type="entry name" value="RsmE family RNA methyltransferase"/>
    <property type="match status" value="1"/>
</dbReference>
<evidence type="ECO:0000256" key="6">
    <source>
        <dbReference type="ARBA" id="ARBA00022552"/>
    </source>
</evidence>
<dbReference type="Proteomes" id="UP000028700">
    <property type="component" value="Unassembled WGS sequence"/>
</dbReference>
<dbReference type="STRING" id="1291743.LOSG293_060630"/>
<evidence type="ECO:0000256" key="3">
    <source>
        <dbReference type="ARBA" id="ARBA00012328"/>
    </source>
</evidence>
<feature type="domain" description="Ribosomal RNA small subunit methyltransferase E methyltransferase" evidence="13">
    <location>
        <begin position="71"/>
        <end position="238"/>
    </location>
</feature>
<evidence type="ECO:0000256" key="12">
    <source>
        <dbReference type="PIRNR" id="PIRNR015601"/>
    </source>
</evidence>
<gene>
    <name evidence="15" type="primary">rsmE</name>
    <name evidence="15" type="ORF">LOSG293_060630</name>
</gene>
<comment type="similarity">
    <text evidence="2 12">Belongs to the RNA methyltransferase RsmE family.</text>
</comment>
<dbReference type="GO" id="GO:0070475">
    <property type="term" value="P:rRNA base methylation"/>
    <property type="evidence" value="ECO:0007669"/>
    <property type="project" value="TreeGrafter"/>
</dbReference>
<dbReference type="EMBL" id="BBJM01000006">
    <property type="protein sequence ID" value="GAK47459.1"/>
    <property type="molecule type" value="Genomic_DNA"/>
</dbReference>
<dbReference type="PANTHER" id="PTHR30027">
    <property type="entry name" value="RIBOSOMAL RNA SMALL SUBUNIT METHYLTRANSFERASE E"/>
    <property type="match status" value="1"/>
</dbReference>
<keyword evidence="7 12" id="KW-0489">Methyltransferase</keyword>
<keyword evidence="5 12" id="KW-0963">Cytoplasm</keyword>
<dbReference type="EC" id="2.1.1.193" evidence="3 12"/>
<dbReference type="OrthoDB" id="9815641at2"/>
<evidence type="ECO:0000313" key="15">
    <source>
        <dbReference type="EMBL" id="GAK47459.1"/>
    </source>
</evidence>
<comment type="function">
    <text evidence="10 12">Specifically methylates the N3 position of the uracil ring of uridine 1498 (m3U1498) in 16S rRNA. Acts on the fully assembled 30S ribosomal subunit.</text>
</comment>
<evidence type="ECO:0000256" key="7">
    <source>
        <dbReference type="ARBA" id="ARBA00022603"/>
    </source>
</evidence>
<evidence type="ECO:0000256" key="2">
    <source>
        <dbReference type="ARBA" id="ARBA00005528"/>
    </source>
</evidence>
<keyword evidence="8 12" id="KW-0808">Transferase</keyword>
<dbReference type="SUPFAM" id="SSF88697">
    <property type="entry name" value="PUA domain-like"/>
    <property type="match status" value="1"/>
</dbReference>
<dbReference type="GO" id="GO:0005737">
    <property type="term" value="C:cytoplasm"/>
    <property type="evidence" value="ECO:0007669"/>
    <property type="project" value="UniProtKB-SubCell"/>
</dbReference>
<evidence type="ECO:0000256" key="9">
    <source>
        <dbReference type="ARBA" id="ARBA00022691"/>
    </source>
</evidence>
<accession>A0A081BHE1</accession>
<evidence type="ECO:0000256" key="8">
    <source>
        <dbReference type="ARBA" id="ARBA00022679"/>
    </source>
</evidence>
<dbReference type="Pfam" id="PF04452">
    <property type="entry name" value="Methyltrans_RNA"/>
    <property type="match status" value="1"/>
</dbReference>
<evidence type="ECO:0000259" key="13">
    <source>
        <dbReference type="Pfam" id="PF04452"/>
    </source>
</evidence>
<dbReference type="InterPro" id="IPR046887">
    <property type="entry name" value="RsmE_PUA-like"/>
</dbReference>
<feature type="domain" description="Ribosomal RNA small subunit methyltransferase E PUA-like" evidence="14">
    <location>
        <begin position="22"/>
        <end position="62"/>
    </location>
</feature>